<dbReference type="OrthoDB" id="4224743at2759"/>
<feature type="binding site" evidence="6">
    <location>
        <position position="72"/>
    </location>
    <ligand>
        <name>ATP</name>
        <dbReference type="ChEBI" id="CHEBI:30616"/>
    </ligand>
</feature>
<dbReference type="InterPro" id="IPR000719">
    <property type="entry name" value="Prot_kinase_dom"/>
</dbReference>
<keyword evidence="5 6" id="KW-0067">ATP-binding</keyword>
<keyword evidence="4" id="KW-0418">Kinase</keyword>
<dbReference type="AlphaFoldDB" id="A0A7H8QI32"/>
<dbReference type="PANTHER" id="PTHR45646">
    <property type="entry name" value="SERINE/THREONINE-PROTEIN KINASE DOA-RELATED"/>
    <property type="match status" value="1"/>
</dbReference>
<evidence type="ECO:0000256" key="5">
    <source>
        <dbReference type="ARBA" id="ARBA00022840"/>
    </source>
</evidence>
<keyword evidence="3 6" id="KW-0547">Nucleotide-binding</keyword>
<dbReference type="SMART" id="SM00220">
    <property type="entry name" value="S_TKc"/>
    <property type="match status" value="1"/>
</dbReference>
<dbReference type="GO" id="GO:0004674">
    <property type="term" value="F:protein serine/threonine kinase activity"/>
    <property type="evidence" value="ECO:0007669"/>
    <property type="project" value="UniProtKB-KW"/>
</dbReference>
<evidence type="ECO:0000256" key="6">
    <source>
        <dbReference type="PROSITE-ProRule" id="PRU10141"/>
    </source>
</evidence>
<evidence type="ECO:0000313" key="8">
    <source>
        <dbReference type="EMBL" id="QKX53242.1"/>
    </source>
</evidence>
<dbReference type="GO" id="GO:0043484">
    <property type="term" value="P:regulation of RNA splicing"/>
    <property type="evidence" value="ECO:0007669"/>
    <property type="project" value="TreeGrafter"/>
</dbReference>
<dbReference type="KEGG" id="trg:TRUGW13939_00318"/>
<evidence type="ECO:0000256" key="1">
    <source>
        <dbReference type="ARBA" id="ARBA00022527"/>
    </source>
</evidence>
<dbReference type="GeneID" id="55987833"/>
<reference evidence="9" key="1">
    <citation type="submission" date="2020-06" db="EMBL/GenBank/DDBJ databases">
        <title>A chromosome-scale genome assembly of Talaromyces rugulosus W13939.</title>
        <authorList>
            <person name="Wang B."/>
            <person name="Guo L."/>
            <person name="Ye K."/>
            <person name="Wang L."/>
        </authorList>
    </citation>
    <scope>NUCLEOTIDE SEQUENCE [LARGE SCALE GENOMIC DNA]</scope>
    <source>
        <strain evidence="9">W13939</strain>
    </source>
</reference>
<dbReference type="InterPro" id="IPR017441">
    <property type="entry name" value="Protein_kinase_ATP_BS"/>
</dbReference>
<feature type="domain" description="Protein kinase" evidence="7">
    <location>
        <begin position="43"/>
        <end position="410"/>
    </location>
</feature>
<dbReference type="InterPro" id="IPR051175">
    <property type="entry name" value="CLK_kinases"/>
</dbReference>
<evidence type="ECO:0000256" key="4">
    <source>
        <dbReference type="ARBA" id="ARBA00022777"/>
    </source>
</evidence>
<gene>
    <name evidence="8" type="ORF">TRUGW13939_00318</name>
</gene>
<dbReference type="InterPro" id="IPR011009">
    <property type="entry name" value="Kinase-like_dom_sf"/>
</dbReference>
<dbReference type="Gene3D" id="3.30.200.20">
    <property type="entry name" value="Phosphorylase Kinase, domain 1"/>
    <property type="match status" value="1"/>
</dbReference>
<keyword evidence="1" id="KW-0723">Serine/threonine-protein kinase</keyword>
<dbReference type="PROSITE" id="PS00107">
    <property type="entry name" value="PROTEIN_KINASE_ATP"/>
    <property type="match status" value="1"/>
</dbReference>
<sequence>MDSIDKTYAPVEYMPLEDIERPERYRPGGYHPIAIGDRLSDRYDVVHKLGFGTYSTTWLARDSNTKKYVAIKIAIAEANILESKILNSLALSEPSDEGYPGKALIPRVLDIFSLDGPNGRHTCLVTEPGMMALAEARDASYTRLFKLPVAKAIAAQVIQAVAFLHHRGVVHADLHSGNLMLRLPNSIDELFPGELYEKYGQPNVEQFVRLYGKPLSGGVPTHGVVPISLGKESELVPLSEAKIFVTDFGESFLPSITQRHHSNTPGILAPPETYFMPHEPLSFPSDIWTLACTLWEIIGQRPLFEGFNPSSDWMIKEHVDALGKLPCDWWQKWDARQRWFTEEAKRTYEGAGRQLANRFVDSIQEPRRESTMEDIGEAEKSALLAMLRGMLAFKPNERLPVTEIIESQWMLRWALPVLEKVAA</sequence>
<protein>
    <recommendedName>
        <fullName evidence="7">Protein kinase domain-containing protein</fullName>
    </recommendedName>
</protein>
<evidence type="ECO:0000256" key="3">
    <source>
        <dbReference type="ARBA" id="ARBA00022741"/>
    </source>
</evidence>
<dbReference type="PANTHER" id="PTHR45646:SF11">
    <property type="entry name" value="SERINE_THREONINE-PROTEIN KINASE DOA"/>
    <property type="match status" value="1"/>
</dbReference>
<dbReference type="Pfam" id="PF00069">
    <property type="entry name" value="Pkinase"/>
    <property type="match status" value="1"/>
</dbReference>
<organism evidence="8 9">
    <name type="scientific">Talaromyces rugulosus</name>
    <name type="common">Penicillium rugulosum</name>
    <dbReference type="NCBI Taxonomy" id="121627"/>
    <lineage>
        <taxon>Eukaryota</taxon>
        <taxon>Fungi</taxon>
        <taxon>Dikarya</taxon>
        <taxon>Ascomycota</taxon>
        <taxon>Pezizomycotina</taxon>
        <taxon>Eurotiomycetes</taxon>
        <taxon>Eurotiomycetidae</taxon>
        <taxon>Eurotiales</taxon>
        <taxon>Trichocomaceae</taxon>
        <taxon>Talaromyces</taxon>
        <taxon>Talaromyces sect. Islandici</taxon>
    </lineage>
</organism>
<evidence type="ECO:0000259" key="7">
    <source>
        <dbReference type="PROSITE" id="PS50011"/>
    </source>
</evidence>
<dbReference type="EMBL" id="CP055898">
    <property type="protein sequence ID" value="QKX53242.1"/>
    <property type="molecule type" value="Genomic_DNA"/>
</dbReference>
<dbReference type="RefSeq" id="XP_035339421.1">
    <property type="nucleotide sequence ID" value="XM_035483528.1"/>
</dbReference>
<keyword evidence="2" id="KW-0808">Transferase</keyword>
<dbReference type="Proteomes" id="UP000509510">
    <property type="component" value="Chromosome I"/>
</dbReference>
<dbReference type="GO" id="GO:0005634">
    <property type="term" value="C:nucleus"/>
    <property type="evidence" value="ECO:0007669"/>
    <property type="project" value="TreeGrafter"/>
</dbReference>
<evidence type="ECO:0000256" key="2">
    <source>
        <dbReference type="ARBA" id="ARBA00022679"/>
    </source>
</evidence>
<dbReference type="SUPFAM" id="SSF56112">
    <property type="entry name" value="Protein kinase-like (PK-like)"/>
    <property type="match status" value="1"/>
</dbReference>
<accession>A0A7H8QI32</accession>
<evidence type="ECO:0000313" key="9">
    <source>
        <dbReference type="Proteomes" id="UP000509510"/>
    </source>
</evidence>
<keyword evidence="9" id="KW-1185">Reference proteome</keyword>
<proteinExistence type="predicted"/>
<name>A0A7H8QI32_TALRU</name>
<dbReference type="Gene3D" id="1.10.510.10">
    <property type="entry name" value="Transferase(Phosphotransferase) domain 1"/>
    <property type="match status" value="1"/>
</dbReference>
<dbReference type="GO" id="GO:0005524">
    <property type="term" value="F:ATP binding"/>
    <property type="evidence" value="ECO:0007669"/>
    <property type="project" value="UniProtKB-UniRule"/>
</dbReference>
<dbReference type="PROSITE" id="PS50011">
    <property type="entry name" value="PROTEIN_KINASE_DOM"/>
    <property type="match status" value="1"/>
</dbReference>